<dbReference type="GO" id="GO:0015740">
    <property type="term" value="P:C4-dicarboxylate transport"/>
    <property type="evidence" value="ECO:0007669"/>
    <property type="project" value="TreeGrafter"/>
</dbReference>
<evidence type="ECO:0000256" key="1">
    <source>
        <dbReference type="ARBA" id="ARBA00004429"/>
    </source>
</evidence>
<evidence type="ECO:0000256" key="3">
    <source>
        <dbReference type="ARBA" id="ARBA00022475"/>
    </source>
</evidence>
<evidence type="ECO:0000313" key="13">
    <source>
        <dbReference type="Proteomes" id="UP000330809"/>
    </source>
</evidence>
<protein>
    <recommendedName>
        <fullName evidence="9">TRAP transporter small permease protein</fullName>
    </recommendedName>
</protein>
<name>A0A449ISM6_PSEFR</name>
<dbReference type="InterPro" id="IPR007387">
    <property type="entry name" value="TRAP_DctQ"/>
</dbReference>
<keyword evidence="7 9" id="KW-0472">Membrane</keyword>
<evidence type="ECO:0000256" key="9">
    <source>
        <dbReference type="RuleBase" id="RU369079"/>
    </source>
</evidence>
<evidence type="ECO:0000256" key="6">
    <source>
        <dbReference type="ARBA" id="ARBA00022989"/>
    </source>
</evidence>
<dbReference type="GO" id="GO:0022857">
    <property type="term" value="F:transmembrane transporter activity"/>
    <property type="evidence" value="ECO:0007669"/>
    <property type="project" value="UniProtKB-UniRule"/>
</dbReference>
<dbReference type="AlphaFoldDB" id="A0A449ISM6"/>
<evidence type="ECO:0000256" key="4">
    <source>
        <dbReference type="ARBA" id="ARBA00022519"/>
    </source>
</evidence>
<gene>
    <name evidence="12" type="primary">yiaM_2</name>
    <name evidence="11" type="synonym">yiaM_1</name>
    <name evidence="11" type="ORF">NCTC10754_00886</name>
    <name evidence="12" type="ORF">NCTC10754_05127</name>
</gene>
<evidence type="ECO:0000259" key="10">
    <source>
        <dbReference type="Pfam" id="PF04290"/>
    </source>
</evidence>
<comment type="similarity">
    <text evidence="8 9">Belongs to the TRAP transporter small permease family.</text>
</comment>
<evidence type="ECO:0000256" key="8">
    <source>
        <dbReference type="ARBA" id="ARBA00038436"/>
    </source>
</evidence>
<evidence type="ECO:0000313" key="12">
    <source>
        <dbReference type="EMBL" id="VFB22436.1"/>
    </source>
</evidence>
<dbReference type="RefSeq" id="WP_133143971.1">
    <property type="nucleotide sequence ID" value="NZ_CAACYJ010000012.1"/>
</dbReference>
<keyword evidence="5 9" id="KW-0812">Transmembrane</keyword>
<comment type="subunit">
    <text evidence="9">The complex comprises the extracytoplasmic solute receptor protein and the two transmembrane proteins.</text>
</comment>
<dbReference type="Pfam" id="PF04290">
    <property type="entry name" value="DctQ"/>
    <property type="match status" value="1"/>
</dbReference>
<dbReference type="InterPro" id="IPR055348">
    <property type="entry name" value="DctQ"/>
</dbReference>
<evidence type="ECO:0000256" key="7">
    <source>
        <dbReference type="ARBA" id="ARBA00023136"/>
    </source>
</evidence>
<evidence type="ECO:0000313" key="11">
    <source>
        <dbReference type="EMBL" id="VFB18343.1"/>
    </source>
</evidence>
<evidence type="ECO:0000256" key="5">
    <source>
        <dbReference type="ARBA" id="ARBA00022692"/>
    </source>
</evidence>
<feature type="transmembrane region" description="Helical" evidence="9">
    <location>
        <begin position="86"/>
        <end position="107"/>
    </location>
</feature>
<feature type="transmembrane region" description="Helical" evidence="9">
    <location>
        <begin position="47"/>
        <end position="65"/>
    </location>
</feature>
<accession>A0A449ISM6</accession>
<reference evidence="12 13" key="1">
    <citation type="submission" date="2019-02" db="EMBL/GenBank/DDBJ databases">
        <authorList>
            <consortium name="Pathogen Informatics"/>
        </authorList>
    </citation>
    <scope>NUCLEOTIDE SEQUENCE [LARGE SCALE GENOMIC DNA]</scope>
    <source>
        <strain evidence="12 13">3012STDY7103891</strain>
    </source>
</reference>
<dbReference type="GO" id="GO:0005886">
    <property type="term" value="C:plasma membrane"/>
    <property type="evidence" value="ECO:0007669"/>
    <property type="project" value="UniProtKB-SubCell"/>
</dbReference>
<proteinExistence type="inferred from homology"/>
<feature type="domain" description="Tripartite ATP-independent periplasmic transporters DctQ component" evidence="10">
    <location>
        <begin position="23"/>
        <end position="152"/>
    </location>
</feature>
<comment type="subcellular location">
    <subcellularLocation>
        <location evidence="1 9">Cell inner membrane</location>
        <topology evidence="1 9">Multi-pass membrane protein</topology>
    </subcellularLocation>
</comment>
<organism evidence="12 13">
    <name type="scientific">Pseudomonas fragi</name>
    <dbReference type="NCBI Taxonomy" id="296"/>
    <lineage>
        <taxon>Bacteria</taxon>
        <taxon>Pseudomonadati</taxon>
        <taxon>Pseudomonadota</taxon>
        <taxon>Gammaproteobacteria</taxon>
        <taxon>Pseudomonadales</taxon>
        <taxon>Pseudomonadaceae</taxon>
        <taxon>Pseudomonas</taxon>
    </lineage>
</organism>
<keyword evidence="3" id="KW-1003">Cell membrane</keyword>
<feature type="transmembrane region" description="Helical" evidence="9">
    <location>
        <begin position="12"/>
        <end position="35"/>
    </location>
</feature>
<dbReference type="Proteomes" id="UP000330809">
    <property type="component" value="Unassembled WGS sequence"/>
</dbReference>
<comment type="function">
    <text evidence="9">Part of the tripartite ATP-independent periplasmic (TRAP) transport system.</text>
</comment>
<keyword evidence="4 9" id="KW-0997">Cell inner membrane</keyword>
<keyword evidence="2 9" id="KW-0813">Transport</keyword>
<dbReference type="EMBL" id="CAACYJ010000041">
    <property type="protein sequence ID" value="VFB22436.1"/>
    <property type="molecule type" value="Genomic_DNA"/>
</dbReference>
<dbReference type="PANTHER" id="PTHR35011">
    <property type="entry name" value="2,3-DIKETO-L-GULONATE TRAP TRANSPORTER SMALL PERMEASE PROTEIN YIAM"/>
    <property type="match status" value="1"/>
</dbReference>
<dbReference type="EMBL" id="CAACYJ010000012">
    <property type="protein sequence ID" value="VFB18343.1"/>
    <property type="molecule type" value="Genomic_DNA"/>
</dbReference>
<evidence type="ECO:0000256" key="2">
    <source>
        <dbReference type="ARBA" id="ARBA00022448"/>
    </source>
</evidence>
<dbReference type="PANTHER" id="PTHR35011:SF2">
    <property type="entry name" value="2,3-DIKETO-L-GULONATE TRAP TRANSPORTER SMALL PERMEASE PROTEIN YIAM"/>
    <property type="match status" value="1"/>
</dbReference>
<sequence length="170" mass="19224">MHKIVDGYFILIRVLAILCLITMVVLVFGNVVLRYGFNESILISEEISRWAFVWLTFLGAVVVLRERGHMSVDMALRLLPSWGERGCLILSQLLMLMCSGLFFWGSWQQIEINWTVPSPVAGWSMGLFYAPGAFFGVSACVIHIFEAIRLLRGGEIIRPLEPLEPLEPPQ</sequence>
<feature type="transmembrane region" description="Helical" evidence="9">
    <location>
        <begin position="127"/>
        <end position="148"/>
    </location>
</feature>
<keyword evidence="6 9" id="KW-1133">Transmembrane helix</keyword>